<dbReference type="EMBL" id="JPWI01000002">
    <property type="protein sequence ID" value="RCK47786.1"/>
    <property type="molecule type" value="Genomic_DNA"/>
</dbReference>
<feature type="transmembrane region" description="Helical" evidence="1">
    <location>
        <begin position="5"/>
        <end position="25"/>
    </location>
</feature>
<proteinExistence type="predicted"/>
<protein>
    <submittedName>
        <fullName evidence="2">Uncharacterized protein</fullName>
    </submittedName>
</protein>
<comment type="caution">
    <text evidence="2">The sequence shown here is derived from an EMBL/GenBank/DDBJ whole genome shotgun (WGS) entry which is preliminary data.</text>
</comment>
<dbReference type="RefSeq" id="WP_114096943.1">
    <property type="nucleotide sequence ID" value="NZ_JPWI01000002.1"/>
</dbReference>
<keyword evidence="1" id="KW-0812">Transmembrane</keyword>
<name>A0A367X2A4_9PROT</name>
<dbReference type="Proteomes" id="UP000252255">
    <property type="component" value="Unassembled WGS sequence"/>
</dbReference>
<evidence type="ECO:0000256" key="1">
    <source>
        <dbReference type="SAM" id="Phobius"/>
    </source>
</evidence>
<sequence>MIEFVLYGVCITGLLFLSIFITNAWNKKTPLRVFIAASIFTGGIYVGYLYPFVPVIFLVGLLLFGLGKIKNGANNRGENVKAPKSTKGDAGTDKKNAVPITGSRVAEIMLFDGDPIRIKRARKIKKTFGHYPWYTGGDL</sequence>
<evidence type="ECO:0000313" key="3">
    <source>
        <dbReference type="Proteomes" id="UP000252255"/>
    </source>
</evidence>
<accession>A0A367X2A4</accession>
<gene>
    <name evidence="2" type="ORF">TH30_04870</name>
</gene>
<reference evidence="2 3" key="1">
    <citation type="submission" date="2014-07" db="EMBL/GenBank/DDBJ databases">
        <title>Draft genome sequence of Thalassospira profundimaris PR54-5.</title>
        <authorList>
            <person name="Lai Q."/>
            <person name="Shao Z."/>
        </authorList>
    </citation>
    <scope>NUCLEOTIDE SEQUENCE [LARGE SCALE GENOMIC DNA]</scope>
    <source>
        <strain evidence="2 3">PR54-5</strain>
    </source>
</reference>
<organism evidence="2 3">
    <name type="scientific">Thalassospira profundimaris</name>
    <dbReference type="NCBI Taxonomy" id="502049"/>
    <lineage>
        <taxon>Bacteria</taxon>
        <taxon>Pseudomonadati</taxon>
        <taxon>Pseudomonadota</taxon>
        <taxon>Alphaproteobacteria</taxon>
        <taxon>Rhodospirillales</taxon>
        <taxon>Thalassospiraceae</taxon>
        <taxon>Thalassospira</taxon>
    </lineage>
</organism>
<feature type="transmembrane region" description="Helical" evidence="1">
    <location>
        <begin position="45"/>
        <end position="66"/>
    </location>
</feature>
<evidence type="ECO:0000313" key="2">
    <source>
        <dbReference type="EMBL" id="RCK47786.1"/>
    </source>
</evidence>
<keyword evidence="1" id="KW-1133">Transmembrane helix</keyword>
<keyword evidence="1" id="KW-0472">Membrane</keyword>
<dbReference type="AlphaFoldDB" id="A0A367X2A4"/>